<dbReference type="KEGG" id="pif:PITG_20273"/>
<organism evidence="2 3">
    <name type="scientific">Phytophthora infestans (strain T30-4)</name>
    <name type="common">Potato late blight agent</name>
    <dbReference type="NCBI Taxonomy" id="403677"/>
    <lineage>
        <taxon>Eukaryota</taxon>
        <taxon>Sar</taxon>
        <taxon>Stramenopiles</taxon>
        <taxon>Oomycota</taxon>
        <taxon>Peronosporomycetes</taxon>
        <taxon>Peronosporales</taxon>
        <taxon>Peronosporaceae</taxon>
        <taxon>Phytophthora</taxon>
    </lineage>
</organism>
<dbReference type="OMA" id="LYSQEDC"/>
<feature type="domain" description="CCZ1/INTU/HPS4 third Longin" evidence="1">
    <location>
        <begin position="342"/>
        <end position="444"/>
    </location>
</feature>
<keyword evidence="3" id="KW-1185">Reference proteome</keyword>
<dbReference type="EMBL" id="DS028316">
    <property type="protein sequence ID" value="EEY57110.1"/>
    <property type="molecule type" value="Genomic_DNA"/>
</dbReference>
<dbReference type="GO" id="GO:0016192">
    <property type="term" value="P:vesicle-mediated transport"/>
    <property type="evidence" value="ECO:0007669"/>
    <property type="project" value="InterPro"/>
</dbReference>
<dbReference type="HOGENOM" id="CLU_017607_1_0_1"/>
<proteinExistence type="predicted"/>
<dbReference type="InterPro" id="IPR043989">
    <property type="entry name" value="CCZ1/INTU/HSP4_longin_3"/>
</dbReference>
<dbReference type="Proteomes" id="UP000006643">
    <property type="component" value="Unassembled WGS sequence"/>
</dbReference>
<dbReference type="eggNOG" id="ENOG502RRJW">
    <property type="taxonomic scope" value="Eukaryota"/>
</dbReference>
<accession>D0P2W9</accession>
<evidence type="ECO:0000313" key="3">
    <source>
        <dbReference type="Proteomes" id="UP000006643"/>
    </source>
</evidence>
<dbReference type="AlphaFoldDB" id="D0P2W9"/>
<dbReference type="Pfam" id="PF19033">
    <property type="entry name" value="Intu_longin_3"/>
    <property type="match status" value="1"/>
</dbReference>
<dbReference type="RefSeq" id="XP_002895354.1">
    <property type="nucleotide sequence ID" value="XM_002895308.1"/>
</dbReference>
<sequence>MDLLMGIAAARKRLRKLRLVIDSYDHNQSSLAAQSPASILQRKCARFFPILLQALDARGSSGLSELQGLGYFPMDQPTFLALQTFVNGFHAELMYSDDSTGAERVASSALFFRGNLLWSSMETATMQLLYKFLRLREERGMTMMRSDETIHESDEPFSDLTATRNAQPELWMANAYEDTFRPVWSSKLSYGECDVVSHTDEAPPYLRESVRSLHKQHPVSLSTFLAMKTRARSISFRNAGLLLKDGHFSKFLHANREIASEKTTARHRVVVWHEADLTMVILIRLNPGLEAINAPAATLEQLKNYLEGQQRFQNLAQLILTSYNAAFAPEKSVPNLHSFPAFLYINRVNLAFRMQYVPRLLKSKEDDLFPIPAKLLAHYFPSSLQKLINELHAELHKSTSAGNREICVRTRHAGWVLAKKSETSHRELYVFFDSKIASVYDLSDSLQMLLHDQFGNVLF</sequence>
<protein>
    <recommendedName>
        <fullName evidence="1">CCZ1/INTU/HPS4 third Longin domain-containing protein</fullName>
    </recommendedName>
</protein>
<name>D0P2W9_PHYIT</name>
<dbReference type="STRING" id="403677.D0P2W9"/>
<dbReference type="OrthoDB" id="240546at2759"/>
<dbReference type="InParanoid" id="D0P2W9"/>
<evidence type="ECO:0000313" key="2">
    <source>
        <dbReference type="EMBL" id="EEY57110.1"/>
    </source>
</evidence>
<dbReference type="GeneID" id="9463626"/>
<dbReference type="VEuPathDB" id="FungiDB:PITG_20273"/>
<reference evidence="3" key="1">
    <citation type="journal article" date="2009" name="Nature">
        <title>Genome sequence and analysis of the Irish potato famine pathogen Phytophthora infestans.</title>
        <authorList>
            <consortium name="The Broad Institute Genome Sequencing Platform"/>
            <person name="Haas B.J."/>
            <person name="Kamoun S."/>
            <person name="Zody M.C."/>
            <person name="Jiang R.H."/>
            <person name="Handsaker R.E."/>
            <person name="Cano L.M."/>
            <person name="Grabherr M."/>
            <person name="Kodira C.D."/>
            <person name="Raffaele S."/>
            <person name="Torto-Alalibo T."/>
            <person name="Bozkurt T.O."/>
            <person name="Ah-Fong A.M."/>
            <person name="Alvarado L."/>
            <person name="Anderson V.L."/>
            <person name="Armstrong M.R."/>
            <person name="Avrova A."/>
            <person name="Baxter L."/>
            <person name="Beynon J."/>
            <person name="Boevink P.C."/>
            <person name="Bollmann S.R."/>
            <person name="Bos J.I."/>
            <person name="Bulone V."/>
            <person name="Cai G."/>
            <person name="Cakir C."/>
            <person name="Carrington J.C."/>
            <person name="Chawner M."/>
            <person name="Conti L."/>
            <person name="Costanzo S."/>
            <person name="Ewan R."/>
            <person name="Fahlgren N."/>
            <person name="Fischbach M.A."/>
            <person name="Fugelstad J."/>
            <person name="Gilroy E.M."/>
            <person name="Gnerre S."/>
            <person name="Green P.J."/>
            <person name="Grenville-Briggs L.J."/>
            <person name="Griffith J."/>
            <person name="Grunwald N.J."/>
            <person name="Horn K."/>
            <person name="Horner N.R."/>
            <person name="Hu C.H."/>
            <person name="Huitema E."/>
            <person name="Jeong D.H."/>
            <person name="Jones A.M."/>
            <person name="Jones J.D."/>
            <person name="Jones R.W."/>
            <person name="Karlsson E.K."/>
            <person name="Kunjeti S.G."/>
            <person name="Lamour K."/>
            <person name="Liu Z."/>
            <person name="Ma L."/>
            <person name="Maclean D."/>
            <person name="Chibucos M.C."/>
            <person name="McDonald H."/>
            <person name="McWalters J."/>
            <person name="Meijer H.J."/>
            <person name="Morgan W."/>
            <person name="Morris P.F."/>
            <person name="Munro C.A."/>
            <person name="O'Neill K."/>
            <person name="Ospina-Giraldo M."/>
            <person name="Pinzon A."/>
            <person name="Pritchard L."/>
            <person name="Ramsahoye B."/>
            <person name="Ren Q."/>
            <person name="Restrepo S."/>
            <person name="Roy S."/>
            <person name="Sadanandom A."/>
            <person name="Savidor A."/>
            <person name="Schornack S."/>
            <person name="Schwartz D.C."/>
            <person name="Schumann U.D."/>
            <person name="Schwessinger B."/>
            <person name="Seyer L."/>
            <person name="Sharpe T."/>
            <person name="Silvar C."/>
            <person name="Song J."/>
            <person name="Studholme D.J."/>
            <person name="Sykes S."/>
            <person name="Thines M."/>
            <person name="van de Vondervoort P.J."/>
            <person name="Phuntumart V."/>
            <person name="Wawra S."/>
            <person name="Weide R."/>
            <person name="Win J."/>
            <person name="Young C."/>
            <person name="Zhou S."/>
            <person name="Fry W."/>
            <person name="Meyers B.C."/>
            <person name="van West P."/>
            <person name="Ristaino J."/>
            <person name="Govers F."/>
            <person name="Birch P.R."/>
            <person name="Whisson S.C."/>
            <person name="Judelson H.S."/>
            <person name="Nusbaum C."/>
        </authorList>
    </citation>
    <scope>NUCLEOTIDE SEQUENCE [LARGE SCALE GENOMIC DNA]</scope>
    <source>
        <strain evidence="3">T30-4</strain>
    </source>
</reference>
<gene>
    <name evidence="2" type="ORF">PITG_20273</name>
</gene>
<evidence type="ECO:0000259" key="1">
    <source>
        <dbReference type="Pfam" id="PF19033"/>
    </source>
</evidence>